<feature type="transmembrane region" description="Helical" evidence="8">
    <location>
        <begin position="193"/>
        <end position="213"/>
    </location>
</feature>
<evidence type="ECO:0000313" key="11">
    <source>
        <dbReference type="Proteomes" id="UP000248916"/>
    </source>
</evidence>
<dbReference type="RefSeq" id="WP_111538327.1">
    <property type="nucleotide sequence ID" value="NZ_QKZL01000018.1"/>
</dbReference>
<evidence type="ECO:0000256" key="7">
    <source>
        <dbReference type="ARBA" id="ARBA00023136"/>
    </source>
</evidence>
<dbReference type="OrthoDB" id="7056428at2"/>
<feature type="transmembrane region" description="Helical" evidence="8">
    <location>
        <begin position="89"/>
        <end position="112"/>
    </location>
</feature>
<feature type="transmembrane region" description="Helical" evidence="8">
    <location>
        <begin position="25"/>
        <end position="50"/>
    </location>
</feature>
<keyword evidence="6 8" id="KW-1133">Transmembrane helix</keyword>
<dbReference type="EMBL" id="QKZL01000018">
    <property type="protein sequence ID" value="PZX13470.1"/>
    <property type="molecule type" value="Genomic_DNA"/>
</dbReference>
<dbReference type="GO" id="GO:0005886">
    <property type="term" value="C:plasma membrane"/>
    <property type="evidence" value="ECO:0007669"/>
    <property type="project" value="UniProtKB-SubCell"/>
</dbReference>
<evidence type="ECO:0000256" key="1">
    <source>
        <dbReference type="ARBA" id="ARBA00004651"/>
    </source>
</evidence>
<organism evidence="10 11">
    <name type="scientific">Palleronia aestuarii</name>
    <dbReference type="NCBI Taxonomy" id="568105"/>
    <lineage>
        <taxon>Bacteria</taxon>
        <taxon>Pseudomonadati</taxon>
        <taxon>Pseudomonadota</taxon>
        <taxon>Alphaproteobacteria</taxon>
        <taxon>Rhodobacterales</taxon>
        <taxon>Roseobacteraceae</taxon>
        <taxon>Palleronia</taxon>
    </lineage>
</organism>
<dbReference type="PANTHER" id="PTHR42929">
    <property type="entry name" value="INNER MEMBRANE ABC TRANSPORTER PERMEASE PROTEIN YDCU-RELATED-RELATED"/>
    <property type="match status" value="1"/>
</dbReference>
<dbReference type="SUPFAM" id="SSF161098">
    <property type="entry name" value="MetI-like"/>
    <property type="match status" value="1"/>
</dbReference>
<keyword evidence="7 8" id="KW-0472">Membrane</keyword>
<comment type="similarity">
    <text evidence="2">Belongs to the binding-protein-dependent transport system permease family. CysTW subfamily.</text>
</comment>
<dbReference type="PROSITE" id="PS50928">
    <property type="entry name" value="ABC_TM1"/>
    <property type="match status" value="1"/>
</dbReference>
<comment type="caution">
    <text evidence="10">The sequence shown here is derived from an EMBL/GenBank/DDBJ whole genome shotgun (WGS) entry which is preliminary data.</text>
</comment>
<comment type="subcellular location">
    <subcellularLocation>
        <location evidence="1">Cell membrane</location>
        <topology evidence="1">Multi-pass membrane protein</topology>
    </subcellularLocation>
</comment>
<dbReference type="CDD" id="cd06261">
    <property type="entry name" value="TM_PBP2"/>
    <property type="match status" value="1"/>
</dbReference>
<name>A0A2W7N076_9RHOB</name>
<proteinExistence type="inferred from homology"/>
<keyword evidence="11" id="KW-1185">Reference proteome</keyword>
<dbReference type="Proteomes" id="UP000248916">
    <property type="component" value="Unassembled WGS sequence"/>
</dbReference>
<dbReference type="GO" id="GO:0055085">
    <property type="term" value="P:transmembrane transport"/>
    <property type="evidence" value="ECO:0007669"/>
    <property type="project" value="InterPro"/>
</dbReference>
<dbReference type="Gene3D" id="1.10.3720.10">
    <property type="entry name" value="MetI-like"/>
    <property type="match status" value="1"/>
</dbReference>
<dbReference type="PANTHER" id="PTHR42929:SF1">
    <property type="entry name" value="INNER MEMBRANE ABC TRANSPORTER PERMEASE PROTEIN YDCU-RELATED"/>
    <property type="match status" value="1"/>
</dbReference>
<feature type="transmembrane region" description="Helical" evidence="8">
    <location>
        <begin position="294"/>
        <end position="315"/>
    </location>
</feature>
<dbReference type="InterPro" id="IPR035906">
    <property type="entry name" value="MetI-like_sf"/>
</dbReference>
<protein>
    <submittedName>
        <fullName evidence="10">Putative spermidine/putrescine transport system permease protein</fullName>
    </submittedName>
</protein>
<evidence type="ECO:0000256" key="2">
    <source>
        <dbReference type="ARBA" id="ARBA00007069"/>
    </source>
</evidence>
<evidence type="ECO:0000256" key="4">
    <source>
        <dbReference type="ARBA" id="ARBA00022475"/>
    </source>
</evidence>
<accession>A0A2W7N076</accession>
<keyword evidence="3" id="KW-0813">Transport</keyword>
<evidence type="ECO:0000256" key="8">
    <source>
        <dbReference type="SAM" id="Phobius"/>
    </source>
</evidence>
<evidence type="ECO:0000259" key="9">
    <source>
        <dbReference type="PROSITE" id="PS50928"/>
    </source>
</evidence>
<evidence type="ECO:0000256" key="6">
    <source>
        <dbReference type="ARBA" id="ARBA00022989"/>
    </source>
</evidence>
<dbReference type="InterPro" id="IPR000515">
    <property type="entry name" value="MetI-like"/>
</dbReference>
<evidence type="ECO:0000313" key="10">
    <source>
        <dbReference type="EMBL" id="PZX13470.1"/>
    </source>
</evidence>
<evidence type="ECO:0000256" key="5">
    <source>
        <dbReference type="ARBA" id="ARBA00022692"/>
    </source>
</evidence>
<feature type="domain" description="ABC transmembrane type-1" evidence="9">
    <location>
        <begin position="89"/>
        <end position="315"/>
    </location>
</feature>
<feature type="transmembrane region" description="Helical" evidence="8">
    <location>
        <begin position="124"/>
        <end position="147"/>
    </location>
</feature>
<reference evidence="10 11" key="1">
    <citation type="submission" date="2018-06" db="EMBL/GenBank/DDBJ databases">
        <title>Genomic Encyclopedia of Archaeal and Bacterial Type Strains, Phase II (KMG-II): from individual species to whole genera.</title>
        <authorList>
            <person name="Goeker M."/>
        </authorList>
    </citation>
    <scope>NUCLEOTIDE SEQUENCE [LARGE SCALE GENOMIC DNA]</scope>
    <source>
        <strain evidence="10 11">DSM 22009</strain>
    </source>
</reference>
<keyword evidence="5 8" id="KW-0812">Transmembrane</keyword>
<dbReference type="AlphaFoldDB" id="A0A2W7N076"/>
<keyword evidence="4" id="KW-1003">Cell membrane</keyword>
<feature type="transmembrane region" description="Helical" evidence="8">
    <location>
        <begin position="248"/>
        <end position="274"/>
    </location>
</feature>
<sequence length="323" mass="34760">MSDESLPAPRAGAPGPGARIGGGTLLQVGLAVLLAFLCLAPFALIVAISFGEKVQGAAWIWSVDPGNYARVFVGALWPEEFSGLYLQRLWYSVLYATLGAVLAVATAFPFTWFLTRTGRRAQTIWLVFLLSSVSVSEVFVVMGWDILLSNRSGLPMVARETGLTDWLKAVGWFDTLRGWGLANPRDLKFKTSATATVLTMTYLVWPYAVILLYPPLSRLDPALTEAARTMGARPATVIRTVVLPVLRLPLLGAVMFLFVYLLGVYVTVSVFAAPSQQTLAVSIYDAVRGATLDAPFGAAQSVVLLAVAALCLWFGQRLGGRGA</sequence>
<evidence type="ECO:0000256" key="3">
    <source>
        <dbReference type="ARBA" id="ARBA00022448"/>
    </source>
</evidence>
<gene>
    <name evidence="10" type="ORF">LX81_03255</name>
</gene>